<accession>A0A5P1REJ0</accession>
<name>A0A5P1REJ0_9GAMM</name>
<dbReference type="OrthoDB" id="6188783at2"/>
<dbReference type="PANTHER" id="PTHR33525:SF3">
    <property type="entry name" value="RIBONUCLEASE Y"/>
    <property type="match status" value="1"/>
</dbReference>
<dbReference type="InterPro" id="IPR013976">
    <property type="entry name" value="HDOD"/>
</dbReference>
<evidence type="ECO:0000313" key="4">
    <source>
        <dbReference type="Proteomes" id="UP000324760"/>
    </source>
</evidence>
<dbReference type="Proteomes" id="UP000324760">
    <property type="component" value="Chromosome"/>
</dbReference>
<gene>
    <name evidence="3" type="ORF">F0U83_13690</name>
</gene>
<dbReference type="InterPro" id="IPR052340">
    <property type="entry name" value="RNase_Y/CdgJ"/>
</dbReference>
<feature type="region of interest" description="Disordered" evidence="1">
    <location>
        <begin position="361"/>
        <end position="383"/>
    </location>
</feature>
<dbReference type="Pfam" id="PF08668">
    <property type="entry name" value="HDOD"/>
    <property type="match status" value="1"/>
</dbReference>
<evidence type="ECO:0000256" key="1">
    <source>
        <dbReference type="SAM" id="MobiDB-lite"/>
    </source>
</evidence>
<keyword evidence="4" id="KW-1185">Reference proteome</keyword>
<reference evidence="3 4" key="1">
    <citation type="journal article" date="2019" name="Biochem. Eng. J.">
        <title>Metabolic engineering of the marine bacteria Neptunomonas concharum for the production of acetoin and meso-2,3-butanediol from acetate.</title>
        <authorList>
            <person name="Li W."/>
            <person name="Pu N."/>
            <person name="Liu C.-X."/>
            <person name="Yuan Q.-P."/>
            <person name="Li Z.-J."/>
        </authorList>
    </citation>
    <scope>NUCLEOTIDE SEQUENCE [LARGE SCALE GENOMIC DNA]</scope>
    <source>
        <strain evidence="3 4">JCM17730</strain>
    </source>
</reference>
<dbReference type="KEGG" id="ncu:F0U83_13690"/>
<dbReference type="EMBL" id="CP043869">
    <property type="protein sequence ID" value="QEQ97686.1"/>
    <property type="molecule type" value="Genomic_DNA"/>
</dbReference>
<feature type="domain" description="HDOD" evidence="2">
    <location>
        <begin position="41"/>
        <end position="235"/>
    </location>
</feature>
<evidence type="ECO:0000313" key="3">
    <source>
        <dbReference type="EMBL" id="QEQ97686.1"/>
    </source>
</evidence>
<proteinExistence type="predicted"/>
<evidence type="ECO:0000259" key="2">
    <source>
        <dbReference type="PROSITE" id="PS51833"/>
    </source>
</evidence>
<dbReference type="SUPFAM" id="SSF109604">
    <property type="entry name" value="HD-domain/PDEase-like"/>
    <property type="match status" value="1"/>
</dbReference>
<dbReference type="Gene3D" id="1.10.3210.10">
    <property type="entry name" value="Hypothetical protein af1432"/>
    <property type="match status" value="1"/>
</dbReference>
<organism evidence="3 4">
    <name type="scientific">Neptunomonas concharum</name>
    <dbReference type="NCBI Taxonomy" id="1031538"/>
    <lineage>
        <taxon>Bacteria</taxon>
        <taxon>Pseudomonadati</taxon>
        <taxon>Pseudomonadota</taxon>
        <taxon>Gammaproteobacteria</taxon>
        <taxon>Oceanospirillales</taxon>
        <taxon>Oceanospirillaceae</taxon>
        <taxon>Neptunomonas</taxon>
    </lineage>
</organism>
<sequence>MEEQESRQDLAKQNDEIQTSKESSILFGRDAWVGYLKDKPFPIRASSLKKLKALLGKDSTMISHLTALVKSDPVLCLHVVRAAEVRHAEKNSHVTSIDHAVSSLGIDPLIELAHTLQAVKLNPSSVQQKQYLRTVANSHHAAYQALTWNRMKNQPFGEEVYLASLFYSIGLWALWLNAPLHMHQVNIKIWEENIDPTLAEHDVLGCTMQQISMGLSQAWGLSDLTLQAQNPETSPSKGMLAKLHQRALGDPRLSDQELRELNHLTLERSFPIKLANWLSLIVSRGWRSTRNVKTTDIISDYLGLDNDATLALLHRLCAEASREYHVPGTLAPAAEMLMIASDVTGHYKLGNRELELLSRQYPKPEKPKPKPKTVVKPSKEAPLKTHQEDILENSLVFTQTAERMLKGYHLYTKPVHILQGLTQGLVQGVGFPRLALNVVNQKKHIMKAAQVVGIEPDHPFASYEIDLQIPSIFKKLCDKPGCIWVTNENKAQYKKLMPDAYSNFLPQNDCLLMSVFREDGAVAIIYADAGEEGLPFTKFHFERFKYLCSAATLALKRMAK</sequence>
<dbReference type="AlphaFoldDB" id="A0A5P1REJ0"/>
<dbReference type="RefSeq" id="WP_138987801.1">
    <property type="nucleotide sequence ID" value="NZ_CP043869.1"/>
</dbReference>
<protein>
    <submittedName>
        <fullName evidence="3">HDOD domain-containing protein</fullName>
    </submittedName>
</protein>
<dbReference type="PROSITE" id="PS51833">
    <property type="entry name" value="HDOD"/>
    <property type="match status" value="1"/>
</dbReference>
<dbReference type="PANTHER" id="PTHR33525">
    <property type="match status" value="1"/>
</dbReference>